<dbReference type="AlphaFoldDB" id="A0A9N9K9D9"/>
<feature type="non-terminal residue" evidence="1">
    <location>
        <position position="1"/>
    </location>
</feature>
<gene>
    <name evidence="1" type="ORF">DERYTH_LOCUS25820</name>
</gene>
<keyword evidence="2" id="KW-1185">Reference proteome</keyword>
<protein>
    <submittedName>
        <fullName evidence="1">27825_t:CDS:1</fullName>
    </submittedName>
</protein>
<evidence type="ECO:0000313" key="2">
    <source>
        <dbReference type="Proteomes" id="UP000789405"/>
    </source>
</evidence>
<dbReference type="EMBL" id="CAJVPY010050286">
    <property type="protein sequence ID" value="CAG8813576.1"/>
    <property type="molecule type" value="Genomic_DNA"/>
</dbReference>
<dbReference type="Proteomes" id="UP000789405">
    <property type="component" value="Unassembled WGS sequence"/>
</dbReference>
<proteinExistence type="predicted"/>
<comment type="caution">
    <text evidence="1">The sequence shown here is derived from an EMBL/GenBank/DDBJ whole genome shotgun (WGS) entry which is preliminary data.</text>
</comment>
<sequence>MSLSENPPVKSWSLEFHSMVAGIKKSDSWELPIEQAQKQFVEAFKFEVPSNIITEQDVLDEKWKEPNDRLHGEWAQLKAIELLHLNMLSMLKLGFF</sequence>
<reference evidence="1" key="1">
    <citation type="submission" date="2021-06" db="EMBL/GenBank/DDBJ databases">
        <authorList>
            <person name="Kallberg Y."/>
            <person name="Tangrot J."/>
            <person name="Rosling A."/>
        </authorList>
    </citation>
    <scope>NUCLEOTIDE SEQUENCE</scope>
    <source>
        <strain evidence="1">MA453B</strain>
    </source>
</reference>
<name>A0A9N9K9D9_9GLOM</name>
<evidence type="ECO:0000313" key="1">
    <source>
        <dbReference type="EMBL" id="CAG8813576.1"/>
    </source>
</evidence>
<dbReference type="OrthoDB" id="2327190at2759"/>
<accession>A0A9N9K9D9</accession>
<organism evidence="1 2">
    <name type="scientific">Dentiscutata erythropus</name>
    <dbReference type="NCBI Taxonomy" id="1348616"/>
    <lineage>
        <taxon>Eukaryota</taxon>
        <taxon>Fungi</taxon>
        <taxon>Fungi incertae sedis</taxon>
        <taxon>Mucoromycota</taxon>
        <taxon>Glomeromycotina</taxon>
        <taxon>Glomeromycetes</taxon>
        <taxon>Diversisporales</taxon>
        <taxon>Gigasporaceae</taxon>
        <taxon>Dentiscutata</taxon>
    </lineage>
</organism>